<dbReference type="Pfam" id="PF01590">
    <property type="entry name" value="GAF"/>
    <property type="match status" value="1"/>
</dbReference>
<evidence type="ECO:0000256" key="3">
    <source>
        <dbReference type="ARBA" id="ARBA00023163"/>
    </source>
</evidence>
<sequence length="286" mass="30904">MPAISDDSASEADRMLAALVPRLRGTCAVDLAFAGPRDSGSTESITIRHLAGHLGHSLRHLRVQAGQGLGGKSLVLGRPVVAHDYFNARHIEHSYDHAVAPERIHAALAVPVRLHDTIIGVCYLAHRRNVTFGDRLVASATALVRRLERDLAVEYEVRRALRARAEADARDARLLGELREELEAVIALVTEPQARSRLRALSAGLREITDGGADPAGSPVRQETLSARELDVLRLVAKGASNNDIATALVLTPNTVKAYLRSVTRKLGATNRTHAVALARGNRLIE</sequence>
<dbReference type="SUPFAM" id="SSF46894">
    <property type="entry name" value="C-terminal effector domain of the bipartite response regulators"/>
    <property type="match status" value="1"/>
</dbReference>
<dbReference type="SUPFAM" id="SSF55781">
    <property type="entry name" value="GAF domain-like"/>
    <property type="match status" value="1"/>
</dbReference>
<dbReference type="STRING" id="530584.SAMN05421630_112107"/>
<dbReference type="Pfam" id="PF00196">
    <property type="entry name" value="GerE"/>
    <property type="match status" value="1"/>
</dbReference>
<dbReference type="PANTHER" id="PTHR43214">
    <property type="entry name" value="TWO-COMPONENT RESPONSE REGULATOR"/>
    <property type="match status" value="1"/>
</dbReference>
<dbReference type="InterPro" id="IPR029016">
    <property type="entry name" value="GAF-like_dom_sf"/>
</dbReference>
<keyword evidence="2" id="KW-0238">DNA-binding</keyword>
<dbReference type="GO" id="GO:0003677">
    <property type="term" value="F:DNA binding"/>
    <property type="evidence" value="ECO:0007669"/>
    <property type="project" value="UniProtKB-KW"/>
</dbReference>
<dbReference type="AlphaFoldDB" id="A0A222VTH4"/>
<dbReference type="Proteomes" id="UP000199494">
    <property type="component" value="Unassembled WGS sequence"/>
</dbReference>
<dbReference type="PROSITE" id="PS00622">
    <property type="entry name" value="HTH_LUXR_1"/>
    <property type="match status" value="1"/>
</dbReference>
<dbReference type="KEGG" id="pmad:BAY61_21930"/>
<accession>A0A222VTH4</accession>
<keyword evidence="5" id="KW-1185">Reference proteome</keyword>
<dbReference type="PROSITE" id="PS50043">
    <property type="entry name" value="HTH_LUXR_2"/>
    <property type="match status" value="1"/>
</dbReference>
<evidence type="ECO:0000256" key="1">
    <source>
        <dbReference type="ARBA" id="ARBA00023015"/>
    </source>
</evidence>
<dbReference type="CDD" id="cd06170">
    <property type="entry name" value="LuxR_C_like"/>
    <property type="match status" value="1"/>
</dbReference>
<dbReference type="PANTHER" id="PTHR43214:SF42">
    <property type="entry name" value="TRANSCRIPTIONAL REGULATORY PROTEIN DESR"/>
    <property type="match status" value="1"/>
</dbReference>
<dbReference type="OrthoDB" id="4069167at2"/>
<evidence type="ECO:0000313" key="5">
    <source>
        <dbReference type="Proteomes" id="UP000199494"/>
    </source>
</evidence>
<dbReference type="InterPro" id="IPR039420">
    <property type="entry name" value="WalR-like"/>
</dbReference>
<evidence type="ECO:0000313" key="4">
    <source>
        <dbReference type="EMBL" id="SDD77805.1"/>
    </source>
</evidence>
<dbReference type="PRINTS" id="PR00038">
    <property type="entry name" value="HTHLUXR"/>
</dbReference>
<keyword evidence="3" id="KW-0804">Transcription</keyword>
<dbReference type="InterPro" id="IPR036388">
    <property type="entry name" value="WH-like_DNA-bd_sf"/>
</dbReference>
<organism evidence="4 5">
    <name type="scientific">Prauserella marina</name>
    <dbReference type="NCBI Taxonomy" id="530584"/>
    <lineage>
        <taxon>Bacteria</taxon>
        <taxon>Bacillati</taxon>
        <taxon>Actinomycetota</taxon>
        <taxon>Actinomycetes</taxon>
        <taxon>Pseudonocardiales</taxon>
        <taxon>Pseudonocardiaceae</taxon>
        <taxon>Prauserella</taxon>
    </lineage>
</organism>
<dbReference type="EMBL" id="FMZE01000012">
    <property type="protein sequence ID" value="SDD77805.1"/>
    <property type="molecule type" value="Genomic_DNA"/>
</dbReference>
<dbReference type="InterPro" id="IPR016032">
    <property type="entry name" value="Sig_transdc_resp-reg_C-effctor"/>
</dbReference>
<dbReference type="Gene3D" id="3.30.450.40">
    <property type="match status" value="1"/>
</dbReference>
<reference evidence="4 5" key="1">
    <citation type="submission" date="2016-10" db="EMBL/GenBank/DDBJ databases">
        <authorList>
            <person name="de Groot N.N."/>
        </authorList>
    </citation>
    <scope>NUCLEOTIDE SEQUENCE [LARGE SCALE GENOMIC DNA]</scope>
    <source>
        <strain evidence="4 5">CGMCC 4.5506</strain>
    </source>
</reference>
<dbReference type="RefSeq" id="WP_091809662.1">
    <property type="nucleotide sequence ID" value="NZ_CP016353.1"/>
</dbReference>
<dbReference type="InterPro" id="IPR000792">
    <property type="entry name" value="Tscrpt_reg_LuxR_C"/>
</dbReference>
<gene>
    <name evidence="4" type="ORF">SAMN05421630_112107</name>
</gene>
<dbReference type="Gene3D" id="1.10.10.10">
    <property type="entry name" value="Winged helix-like DNA-binding domain superfamily/Winged helix DNA-binding domain"/>
    <property type="match status" value="1"/>
</dbReference>
<name>A0A222VTH4_9PSEU</name>
<evidence type="ECO:0000256" key="2">
    <source>
        <dbReference type="ARBA" id="ARBA00023125"/>
    </source>
</evidence>
<dbReference type="GO" id="GO:0006355">
    <property type="term" value="P:regulation of DNA-templated transcription"/>
    <property type="evidence" value="ECO:0007669"/>
    <property type="project" value="InterPro"/>
</dbReference>
<dbReference type="InterPro" id="IPR003018">
    <property type="entry name" value="GAF"/>
</dbReference>
<keyword evidence="1" id="KW-0805">Transcription regulation</keyword>
<dbReference type="SMART" id="SM00421">
    <property type="entry name" value="HTH_LUXR"/>
    <property type="match status" value="1"/>
</dbReference>
<protein>
    <submittedName>
        <fullName evidence="4">GAF domain-containing protein</fullName>
    </submittedName>
</protein>
<proteinExistence type="predicted"/>